<accession>A0A3M0A4D5</accession>
<feature type="domain" description="POTRA" evidence="13">
    <location>
        <begin position="207"/>
        <end position="271"/>
    </location>
</feature>
<dbReference type="Pfam" id="PF01103">
    <property type="entry name" value="Omp85"/>
    <property type="match status" value="1"/>
</dbReference>
<dbReference type="InterPro" id="IPR039910">
    <property type="entry name" value="D15-like"/>
</dbReference>
<dbReference type="OrthoDB" id="9803054at2"/>
<dbReference type="Pfam" id="PF17243">
    <property type="entry name" value="POTRA_TamA_1"/>
    <property type="match status" value="1"/>
</dbReference>
<evidence type="ECO:0000256" key="2">
    <source>
        <dbReference type="ARBA" id="ARBA00010248"/>
    </source>
</evidence>
<dbReference type="Gene3D" id="2.40.160.50">
    <property type="entry name" value="membrane protein fhac: a member of the omp85/tpsb transporter family"/>
    <property type="match status" value="1"/>
</dbReference>
<evidence type="ECO:0000256" key="3">
    <source>
        <dbReference type="ARBA" id="ARBA00015419"/>
    </source>
</evidence>
<comment type="subcellular location">
    <subcellularLocation>
        <location evidence="1">Cell outer membrane</location>
    </subcellularLocation>
</comment>
<keyword evidence="5" id="KW-0812">Transmembrane</keyword>
<comment type="caution">
    <text evidence="15">The sequence shown here is derived from an EMBL/GenBank/DDBJ whole genome shotgun (WGS) entry which is preliminary data.</text>
</comment>
<dbReference type="AlphaFoldDB" id="A0A3M0A4D5"/>
<dbReference type="EMBL" id="REFJ01000003">
    <property type="protein sequence ID" value="RMA80031.1"/>
    <property type="molecule type" value="Genomic_DNA"/>
</dbReference>
<dbReference type="GO" id="GO:0009279">
    <property type="term" value="C:cell outer membrane"/>
    <property type="evidence" value="ECO:0007669"/>
    <property type="project" value="UniProtKB-SubCell"/>
</dbReference>
<feature type="domain" description="TamA POTRA" evidence="14">
    <location>
        <begin position="38"/>
        <end position="113"/>
    </location>
</feature>
<dbReference type="PANTHER" id="PTHR12815">
    <property type="entry name" value="SORTING AND ASSEMBLY MACHINERY SAMM50 PROTEIN FAMILY MEMBER"/>
    <property type="match status" value="1"/>
</dbReference>
<keyword evidence="4" id="KW-1134">Transmembrane beta strand</keyword>
<evidence type="ECO:0000256" key="5">
    <source>
        <dbReference type="ARBA" id="ARBA00022692"/>
    </source>
</evidence>
<organism evidence="15 16">
    <name type="scientific">Umboniibacter marinipuniceus</name>
    <dbReference type="NCBI Taxonomy" id="569599"/>
    <lineage>
        <taxon>Bacteria</taxon>
        <taxon>Pseudomonadati</taxon>
        <taxon>Pseudomonadota</taxon>
        <taxon>Gammaproteobacteria</taxon>
        <taxon>Cellvibrionales</taxon>
        <taxon>Cellvibrionaceae</taxon>
        <taxon>Umboniibacter</taxon>
    </lineage>
</organism>
<evidence type="ECO:0000256" key="1">
    <source>
        <dbReference type="ARBA" id="ARBA00004442"/>
    </source>
</evidence>
<feature type="chain" id="PRO_5018118033" description="Translocation and assembly module subunit TamA" evidence="11">
    <location>
        <begin position="23"/>
        <end position="599"/>
    </location>
</feature>
<dbReference type="GO" id="GO:0097347">
    <property type="term" value="C:TAM protein secretion complex"/>
    <property type="evidence" value="ECO:0007669"/>
    <property type="project" value="TreeGrafter"/>
</dbReference>
<feature type="signal peptide" evidence="11">
    <location>
        <begin position="1"/>
        <end position="22"/>
    </location>
</feature>
<dbReference type="Pfam" id="PF07244">
    <property type="entry name" value="POTRA"/>
    <property type="match status" value="1"/>
</dbReference>
<feature type="domain" description="Bacterial surface antigen (D15)" evidence="12">
    <location>
        <begin position="291"/>
        <end position="587"/>
    </location>
</feature>
<proteinExistence type="inferred from homology"/>
<gene>
    <name evidence="15" type="ORF">DFR27_1387</name>
</gene>
<dbReference type="InterPro" id="IPR035243">
    <property type="entry name" value="TamA_POTRA_Dom_1"/>
</dbReference>
<keyword evidence="6 11" id="KW-0732">Signal</keyword>
<evidence type="ECO:0000259" key="12">
    <source>
        <dbReference type="Pfam" id="PF01103"/>
    </source>
</evidence>
<evidence type="ECO:0000259" key="13">
    <source>
        <dbReference type="Pfam" id="PF07244"/>
    </source>
</evidence>
<name>A0A3M0A4D5_9GAMM</name>
<evidence type="ECO:0000256" key="7">
    <source>
        <dbReference type="ARBA" id="ARBA00023136"/>
    </source>
</evidence>
<dbReference type="InterPro" id="IPR010827">
    <property type="entry name" value="BamA/TamA_POTRA"/>
</dbReference>
<keyword evidence="7" id="KW-0472">Membrane</keyword>
<keyword evidence="8" id="KW-0998">Cell outer membrane</keyword>
<evidence type="ECO:0000313" key="15">
    <source>
        <dbReference type="EMBL" id="RMA80031.1"/>
    </source>
</evidence>
<dbReference type="RefSeq" id="WP_121876719.1">
    <property type="nucleotide sequence ID" value="NZ_REFJ01000003.1"/>
</dbReference>
<evidence type="ECO:0000256" key="8">
    <source>
        <dbReference type="ARBA" id="ARBA00023237"/>
    </source>
</evidence>
<dbReference type="Proteomes" id="UP000267187">
    <property type="component" value="Unassembled WGS sequence"/>
</dbReference>
<dbReference type="InterPro" id="IPR000184">
    <property type="entry name" value="Bac_surfAg_D15"/>
</dbReference>
<dbReference type="GO" id="GO:0009306">
    <property type="term" value="P:protein secretion"/>
    <property type="evidence" value="ECO:0007669"/>
    <property type="project" value="TreeGrafter"/>
</dbReference>
<evidence type="ECO:0000256" key="10">
    <source>
        <dbReference type="ARBA" id="ARBA00093548"/>
    </source>
</evidence>
<reference evidence="15 16" key="1">
    <citation type="submission" date="2018-10" db="EMBL/GenBank/DDBJ databases">
        <title>Genomic Encyclopedia of Type Strains, Phase IV (KMG-IV): sequencing the most valuable type-strain genomes for metagenomic binning, comparative biology and taxonomic classification.</title>
        <authorList>
            <person name="Goeker M."/>
        </authorList>
    </citation>
    <scope>NUCLEOTIDE SEQUENCE [LARGE SCALE GENOMIC DNA]</scope>
    <source>
        <strain evidence="15 16">DSM 25080</strain>
    </source>
</reference>
<comment type="subunit">
    <text evidence="10">Interacts with TamB to form the translocation and assembly module (TAM).</text>
</comment>
<evidence type="ECO:0000256" key="4">
    <source>
        <dbReference type="ARBA" id="ARBA00022452"/>
    </source>
</evidence>
<evidence type="ECO:0000256" key="6">
    <source>
        <dbReference type="ARBA" id="ARBA00022729"/>
    </source>
</evidence>
<evidence type="ECO:0000259" key="14">
    <source>
        <dbReference type="Pfam" id="PF17243"/>
    </source>
</evidence>
<dbReference type="Gene3D" id="3.10.20.310">
    <property type="entry name" value="membrane protein fhac"/>
    <property type="match status" value="3"/>
</dbReference>
<evidence type="ECO:0000313" key="16">
    <source>
        <dbReference type="Proteomes" id="UP000267187"/>
    </source>
</evidence>
<keyword evidence="16" id="KW-1185">Reference proteome</keyword>
<evidence type="ECO:0000256" key="11">
    <source>
        <dbReference type="SAM" id="SignalP"/>
    </source>
</evidence>
<evidence type="ECO:0000256" key="9">
    <source>
        <dbReference type="ARBA" id="ARBA00033063"/>
    </source>
</evidence>
<comment type="similarity">
    <text evidence="2">Belongs to the TamA family.</text>
</comment>
<protein>
    <recommendedName>
        <fullName evidence="3">Translocation and assembly module subunit TamA</fullName>
    </recommendedName>
    <alternativeName>
        <fullName evidence="9">Autotransporter assembly factor TamA</fullName>
    </alternativeName>
</protein>
<sequence>MFSSRACYLALATMAASWPSFAQQDSLCPLPDEFASTIELTGLSGELEANARAILTSQLQLVGANLNRVRFEFAISDGAELIEQSLEPFGYYSPAITSDWFCDETLRLSYQVEVGIPIIINNRNVQILGPGVDNPQLQEWLAEFPLQNGERLVQPDYSRAKRRALSLTSSLGYFDARYQQARIAIDREQATADIDLELVTGVRYELGDVSYQQPHMSNALIDRYIKLNPGDQYDINDIAQLQSDLYASGFFSVVDIQAEPNRETHTVPVSISMQRAKQNAFNFGVGYSTDTGPRGSFNWTRRWLNPQGHSAEFDSRWAEDEQSASLTYRIPGTDPARENQYYRVGYVADDERENYGNTVHPAKLIIDIERFFAQVGWVRQRGNWTFDYYLQGQKESLLVTEDVSDTLNTAMVFPGVELRYLKSDDLFRPSQGFSFSARMRAATELLGSDTDILYFSSNAVYTQQFTPRHQLTLRGWLGTNLVNDETKLPANFRFYQGGDTTVRGYNYRELGPNQNGYLTGGASELGFTAEYEYFMWPDVALAVFTDTGDAFFDRDFDLNQSIGVGFHWYSPVGPIRIDYAAPVDAGETAKLHIIIRANL</sequence>
<dbReference type="PANTHER" id="PTHR12815:SF47">
    <property type="entry name" value="TRANSLOCATION AND ASSEMBLY MODULE SUBUNIT TAMA"/>
    <property type="match status" value="1"/>
</dbReference>